<evidence type="ECO:0000313" key="1">
    <source>
        <dbReference type="EMBL" id="KAG8194473.1"/>
    </source>
</evidence>
<name>A0AAV6VEP7_9ARAC</name>
<accession>A0AAV6VEP7</accession>
<gene>
    <name evidence="1" type="ORF">JTE90_013231</name>
</gene>
<keyword evidence="2" id="KW-1185">Reference proteome</keyword>
<organism evidence="1 2">
    <name type="scientific">Oedothorax gibbosus</name>
    <dbReference type="NCBI Taxonomy" id="931172"/>
    <lineage>
        <taxon>Eukaryota</taxon>
        <taxon>Metazoa</taxon>
        <taxon>Ecdysozoa</taxon>
        <taxon>Arthropoda</taxon>
        <taxon>Chelicerata</taxon>
        <taxon>Arachnida</taxon>
        <taxon>Araneae</taxon>
        <taxon>Araneomorphae</taxon>
        <taxon>Entelegynae</taxon>
        <taxon>Araneoidea</taxon>
        <taxon>Linyphiidae</taxon>
        <taxon>Erigoninae</taxon>
        <taxon>Oedothorax</taxon>
    </lineage>
</organism>
<sequence>MVVYMYPCQAGHYIKQTRCDNDIITINKKGWDDVKDVLNEDVNVRDGGGALFSSQGANSSAEMKRKRRQIAGLC</sequence>
<protein>
    <submittedName>
        <fullName evidence="1">Uncharacterized protein</fullName>
    </submittedName>
</protein>
<dbReference type="EMBL" id="JAFNEN010000102">
    <property type="protein sequence ID" value="KAG8194473.1"/>
    <property type="molecule type" value="Genomic_DNA"/>
</dbReference>
<dbReference type="Proteomes" id="UP000827092">
    <property type="component" value="Unassembled WGS sequence"/>
</dbReference>
<proteinExistence type="predicted"/>
<comment type="caution">
    <text evidence="1">The sequence shown here is derived from an EMBL/GenBank/DDBJ whole genome shotgun (WGS) entry which is preliminary data.</text>
</comment>
<reference evidence="1 2" key="1">
    <citation type="journal article" date="2022" name="Nat. Ecol. Evol.">
        <title>A masculinizing supergene underlies an exaggerated male reproductive morph in a spider.</title>
        <authorList>
            <person name="Hendrickx F."/>
            <person name="De Corte Z."/>
            <person name="Sonet G."/>
            <person name="Van Belleghem S.M."/>
            <person name="Kostlbacher S."/>
            <person name="Vangestel C."/>
        </authorList>
    </citation>
    <scope>NUCLEOTIDE SEQUENCE [LARGE SCALE GENOMIC DNA]</scope>
    <source>
        <strain evidence="1">W744_W776</strain>
    </source>
</reference>
<evidence type="ECO:0000313" key="2">
    <source>
        <dbReference type="Proteomes" id="UP000827092"/>
    </source>
</evidence>
<dbReference type="AlphaFoldDB" id="A0AAV6VEP7"/>